<keyword evidence="2" id="KW-0732">Signal</keyword>
<proteinExistence type="predicted"/>
<dbReference type="Proteomes" id="UP000183200">
    <property type="component" value="Unassembled WGS sequence"/>
</dbReference>
<accession>A0A1H0ANH1</accession>
<evidence type="ECO:0000313" key="3">
    <source>
        <dbReference type="EMBL" id="SDN34911.1"/>
    </source>
</evidence>
<gene>
    <name evidence="3" type="ORF">SAMN05421820_107149</name>
</gene>
<protein>
    <recommendedName>
        <fullName evidence="5">BZIP transcription factor</fullName>
    </recommendedName>
</protein>
<evidence type="ECO:0000313" key="4">
    <source>
        <dbReference type="Proteomes" id="UP000183200"/>
    </source>
</evidence>
<feature type="coiled-coil region" evidence="1">
    <location>
        <begin position="320"/>
        <end position="347"/>
    </location>
</feature>
<dbReference type="RefSeq" id="WP_074610294.1">
    <property type="nucleotide sequence ID" value="NZ_FNGY01000007.1"/>
</dbReference>
<name>A0A1H0ANH1_9SPHI</name>
<evidence type="ECO:0008006" key="5">
    <source>
        <dbReference type="Google" id="ProtNLM"/>
    </source>
</evidence>
<feature type="chain" id="PRO_5010172407" description="BZIP transcription factor" evidence="2">
    <location>
        <begin position="25"/>
        <end position="350"/>
    </location>
</feature>
<evidence type="ECO:0000256" key="1">
    <source>
        <dbReference type="SAM" id="Coils"/>
    </source>
</evidence>
<sequence>MKKRLLPLSFVILSAIPGWNSAMAQDNKLDLTGNVGIGTTNPLKALEVRTPANDFMSVGYQLNLGQFSGVHFGYLENNNILYRKSALVFERLDHSARGKIHLLNNGEANANSARLSDARLTINYDGKIGVNKVNPTVDLDVNGDVQWSGYNAGNLRGAKIGHSGGNYGGVGYNIDFTGTTGIFNRPLSDRTSYMEFTFGGFNFFGTSDSNPANGVTLAGTGGSNLNLLAVLTSTGDLGLGTSTPKEKLSVNGKIRAHEIKVETANWPDYVFAKSYRLPDLSDTEQFIHKNGHLPGIPSASEVKTNGVELGTMNAKLLEKIEELTLYMIEMKKDNEQLRKRVVELELKNNK</sequence>
<keyword evidence="4" id="KW-1185">Reference proteome</keyword>
<dbReference type="EMBL" id="FNGY01000007">
    <property type="protein sequence ID" value="SDN34911.1"/>
    <property type="molecule type" value="Genomic_DNA"/>
</dbReference>
<feature type="signal peptide" evidence="2">
    <location>
        <begin position="1"/>
        <end position="24"/>
    </location>
</feature>
<dbReference type="AlphaFoldDB" id="A0A1H0ANH1"/>
<reference evidence="4" key="1">
    <citation type="submission" date="2016-10" db="EMBL/GenBank/DDBJ databases">
        <authorList>
            <person name="Varghese N."/>
            <person name="Submissions S."/>
        </authorList>
    </citation>
    <scope>NUCLEOTIDE SEQUENCE [LARGE SCALE GENOMIC DNA]</scope>
    <source>
        <strain evidence="4">DSM 19110</strain>
    </source>
</reference>
<evidence type="ECO:0000256" key="2">
    <source>
        <dbReference type="SAM" id="SignalP"/>
    </source>
</evidence>
<dbReference type="OrthoDB" id="767035at2"/>
<organism evidence="3 4">
    <name type="scientific">Pedobacter steynii</name>
    <dbReference type="NCBI Taxonomy" id="430522"/>
    <lineage>
        <taxon>Bacteria</taxon>
        <taxon>Pseudomonadati</taxon>
        <taxon>Bacteroidota</taxon>
        <taxon>Sphingobacteriia</taxon>
        <taxon>Sphingobacteriales</taxon>
        <taxon>Sphingobacteriaceae</taxon>
        <taxon>Pedobacter</taxon>
    </lineage>
</organism>
<keyword evidence="1" id="KW-0175">Coiled coil</keyword>